<protein>
    <recommendedName>
        <fullName evidence="3">Reverse transcriptase domain-containing protein</fullName>
    </recommendedName>
</protein>
<evidence type="ECO:0008006" key="3">
    <source>
        <dbReference type="Google" id="ProtNLM"/>
    </source>
</evidence>
<evidence type="ECO:0000313" key="1">
    <source>
        <dbReference type="EMBL" id="KAK9093983.1"/>
    </source>
</evidence>
<name>A0AAP0EQL0_9MAGN</name>
<sequence length="154" mass="17677">MGRMINMTKQHVHISGFKIGSNKIDVLHLQFVDDSLILVQNDGQSFSNILTILDGFCLISGLKLNKRKWNILCINVEEELVFDFAENLGVSIGSWLMSCLGLPLGVDPKLKAFWEQVVNKIEKRLEGWKRAQLSKRGCYTYSFYVKFQDYARRG</sequence>
<dbReference type="PANTHER" id="PTHR33116:SF78">
    <property type="entry name" value="OS12G0587133 PROTEIN"/>
    <property type="match status" value="1"/>
</dbReference>
<accession>A0AAP0EQL0</accession>
<evidence type="ECO:0000313" key="2">
    <source>
        <dbReference type="Proteomes" id="UP001419268"/>
    </source>
</evidence>
<dbReference type="AlphaFoldDB" id="A0AAP0EQL0"/>
<organism evidence="1 2">
    <name type="scientific">Stephania cephalantha</name>
    <dbReference type="NCBI Taxonomy" id="152367"/>
    <lineage>
        <taxon>Eukaryota</taxon>
        <taxon>Viridiplantae</taxon>
        <taxon>Streptophyta</taxon>
        <taxon>Embryophyta</taxon>
        <taxon>Tracheophyta</taxon>
        <taxon>Spermatophyta</taxon>
        <taxon>Magnoliopsida</taxon>
        <taxon>Ranunculales</taxon>
        <taxon>Menispermaceae</taxon>
        <taxon>Menispermoideae</taxon>
        <taxon>Cissampelideae</taxon>
        <taxon>Stephania</taxon>
    </lineage>
</organism>
<gene>
    <name evidence="1" type="ORF">Scep_025452</name>
</gene>
<dbReference type="PANTHER" id="PTHR33116">
    <property type="entry name" value="REVERSE TRANSCRIPTASE ZINC-BINDING DOMAIN-CONTAINING PROTEIN-RELATED-RELATED"/>
    <property type="match status" value="1"/>
</dbReference>
<keyword evidence="2" id="KW-1185">Reference proteome</keyword>
<proteinExistence type="predicted"/>
<dbReference type="Proteomes" id="UP001419268">
    <property type="component" value="Unassembled WGS sequence"/>
</dbReference>
<comment type="caution">
    <text evidence="1">The sequence shown here is derived from an EMBL/GenBank/DDBJ whole genome shotgun (WGS) entry which is preliminary data.</text>
</comment>
<reference evidence="1 2" key="1">
    <citation type="submission" date="2024-01" db="EMBL/GenBank/DDBJ databases">
        <title>Genome assemblies of Stephania.</title>
        <authorList>
            <person name="Yang L."/>
        </authorList>
    </citation>
    <scope>NUCLEOTIDE SEQUENCE [LARGE SCALE GENOMIC DNA]</scope>
    <source>
        <strain evidence="1">JXDWG</strain>
        <tissue evidence="1">Leaf</tissue>
    </source>
</reference>
<dbReference type="EMBL" id="JBBNAG010000011">
    <property type="protein sequence ID" value="KAK9093983.1"/>
    <property type="molecule type" value="Genomic_DNA"/>
</dbReference>